<evidence type="ECO:0000256" key="5">
    <source>
        <dbReference type="ARBA" id="ARBA00022516"/>
    </source>
</evidence>
<dbReference type="InterPro" id="IPR004255">
    <property type="entry name" value="O-acyltransferase_WSD1_N"/>
</dbReference>
<comment type="caution">
    <text evidence="13">The sequence shown here is derived from an EMBL/GenBank/DDBJ whole genome shotgun (WGS) entry which is preliminary data.</text>
</comment>
<organism evidence="13 14">
    <name type="scientific">Saccharospirillum salsuginis</name>
    <dbReference type="NCBI Taxonomy" id="418750"/>
    <lineage>
        <taxon>Bacteria</taxon>
        <taxon>Pseudomonadati</taxon>
        <taxon>Pseudomonadota</taxon>
        <taxon>Gammaproteobacteria</taxon>
        <taxon>Oceanospirillales</taxon>
        <taxon>Saccharospirillaceae</taxon>
        <taxon>Saccharospirillum</taxon>
    </lineage>
</organism>
<accession>A0A918K730</accession>
<keyword evidence="5" id="KW-0444">Lipid biosynthesis</keyword>
<evidence type="ECO:0000256" key="2">
    <source>
        <dbReference type="ARBA" id="ARBA00005189"/>
    </source>
</evidence>
<dbReference type="Proteomes" id="UP000626148">
    <property type="component" value="Unassembled WGS sequence"/>
</dbReference>
<name>A0A918K730_9GAMM</name>
<gene>
    <name evidence="13" type="ORF">GCM10007392_19960</name>
</gene>
<dbReference type="InterPro" id="IPR045034">
    <property type="entry name" value="O-acyltransferase_WSD1-like"/>
</dbReference>
<proteinExistence type="inferred from homology"/>
<dbReference type="GO" id="GO:0005886">
    <property type="term" value="C:plasma membrane"/>
    <property type="evidence" value="ECO:0007669"/>
    <property type="project" value="TreeGrafter"/>
</dbReference>
<dbReference type="InterPro" id="IPR009721">
    <property type="entry name" value="O-acyltransferase_WSD1_C"/>
</dbReference>
<keyword evidence="9" id="KW-0012">Acyltransferase</keyword>
<feature type="domain" description="O-acyltransferase WSD1-like N-terminal" evidence="11">
    <location>
        <begin position="5"/>
        <end position="269"/>
    </location>
</feature>
<dbReference type="GO" id="GO:0019432">
    <property type="term" value="P:triglyceride biosynthetic process"/>
    <property type="evidence" value="ECO:0007669"/>
    <property type="project" value="TreeGrafter"/>
</dbReference>
<dbReference type="RefSeq" id="WP_189608387.1">
    <property type="nucleotide sequence ID" value="NZ_BMXR01000004.1"/>
</dbReference>
<comment type="similarity">
    <text evidence="3">Belongs to the long-chain O-acyltransferase family.</text>
</comment>
<dbReference type="Pfam" id="PF03007">
    <property type="entry name" value="WS_DGAT_cat"/>
    <property type="match status" value="1"/>
</dbReference>
<protein>
    <recommendedName>
        <fullName evidence="4">diacylglycerol O-acyltransferase</fullName>
        <ecNumber evidence="4">2.3.1.20</ecNumber>
    </recommendedName>
</protein>
<evidence type="ECO:0000256" key="6">
    <source>
        <dbReference type="ARBA" id="ARBA00022679"/>
    </source>
</evidence>
<dbReference type="InterPro" id="IPR014292">
    <property type="entry name" value="Acyl_transf_WS/DGAT"/>
</dbReference>
<dbReference type="GO" id="GO:0006071">
    <property type="term" value="P:glycerol metabolic process"/>
    <property type="evidence" value="ECO:0007669"/>
    <property type="project" value="UniProtKB-KW"/>
</dbReference>
<keyword evidence="8" id="KW-0443">Lipid metabolism</keyword>
<dbReference type="InterPro" id="IPR023213">
    <property type="entry name" value="CAT-like_dom_sf"/>
</dbReference>
<evidence type="ECO:0000256" key="8">
    <source>
        <dbReference type="ARBA" id="ARBA00023098"/>
    </source>
</evidence>
<dbReference type="NCBIfam" id="TIGR02946">
    <property type="entry name" value="acyl_WS_DGAT"/>
    <property type="match status" value="1"/>
</dbReference>
<keyword evidence="14" id="KW-1185">Reference proteome</keyword>
<dbReference type="Pfam" id="PF06974">
    <property type="entry name" value="WS_DGAT_C"/>
    <property type="match status" value="1"/>
</dbReference>
<dbReference type="Gene3D" id="3.30.559.10">
    <property type="entry name" value="Chloramphenicol acetyltransferase-like domain"/>
    <property type="match status" value="1"/>
</dbReference>
<dbReference type="EC" id="2.3.1.20" evidence="4"/>
<evidence type="ECO:0000313" key="13">
    <source>
        <dbReference type="EMBL" id="GGX52594.1"/>
    </source>
</evidence>
<dbReference type="EMBL" id="BMXR01000004">
    <property type="protein sequence ID" value="GGX52594.1"/>
    <property type="molecule type" value="Genomic_DNA"/>
</dbReference>
<comment type="pathway">
    <text evidence="1">Glycerolipid metabolism; triacylglycerol biosynthesis.</text>
</comment>
<evidence type="ECO:0000259" key="12">
    <source>
        <dbReference type="Pfam" id="PF06974"/>
    </source>
</evidence>
<evidence type="ECO:0000256" key="9">
    <source>
        <dbReference type="ARBA" id="ARBA00023315"/>
    </source>
</evidence>
<evidence type="ECO:0000256" key="1">
    <source>
        <dbReference type="ARBA" id="ARBA00004771"/>
    </source>
</evidence>
<reference evidence="13" key="1">
    <citation type="journal article" date="2014" name="Int. J. Syst. Evol. Microbiol.">
        <title>Complete genome sequence of Corynebacterium casei LMG S-19264T (=DSM 44701T), isolated from a smear-ripened cheese.</title>
        <authorList>
            <consortium name="US DOE Joint Genome Institute (JGI-PGF)"/>
            <person name="Walter F."/>
            <person name="Albersmeier A."/>
            <person name="Kalinowski J."/>
            <person name="Ruckert C."/>
        </authorList>
    </citation>
    <scope>NUCLEOTIDE SEQUENCE</scope>
    <source>
        <strain evidence="13">KCTC 22169</strain>
    </source>
</reference>
<dbReference type="PANTHER" id="PTHR31650:SF1">
    <property type="entry name" value="WAX ESTER SYNTHASE_DIACYLGLYCEROL ACYLTRANSFERASE 4-RELATED"/>
    <property type="match status" value="1"/>
</dbReference>
<evidence type="ECO:0000256" key="3">
    <source>
        <dbReference type="ARBA" id="ARBA00009587"/>
    </source>
</evidence>
<evidence type="ECO:0000256" key="7">
    <source>
        <dbReference type="ARBA" id="ARBA00022798"/>
    </source>
</evidence>
<sequence>MRERMSNVDTAWLRMDRPTNLMMITGLIMLHDPLPFETLRNRVEDRFLAFKRFRQRPVLSGNTAYWENDSHFAIERHVHRVALPGEHGRAELMDLASDLMSTPLDSTKPMWQFHLVERYNGGSAVIVRIHHCYADGIALMRVLLSLTDTHPMTASPTVLPHRTEDHEDLFYSLVAPVSGLFNSTAKLGAGVLRGGLALMRNPVKSSMEYARTGARYAAEGTKLATMPADSPTRFKGKPGVNKRLAWMEPIPLKEVRAIGKTLNCSVNDVLLSSVSGALREYLVEQGDSVDRVNVRALVPVNLRPQGDFGLGNKFGLVFLELPIGIQHPLERVFEVKRRMAQLRDSVEPVFAYGLLGTVGVGPTILQETVLGMLAAKASAVMTNVPGPPYPLYMGESEVDEVMFWVPQSGEIAMGVSILSYNDKVLFGVATDAKLVPDPEDIVNRFAQQFEQLVLATLMSAD</sequence>
<dbReference type="AlphaFoldDB" id="A0A918K730"/>
<comment type="catalytic activity">
    <reaction evidence="10">
        <text>an acyl-CoA + a 1,2-diacyl-sn-glycerol = a triacyl-sn-glycerol + CoA</text>
        <dbReference type="Rhea" id="RHEA:10868"/>
        <dbReference type="ChEBI" id="CHEBI:17815"/>
        <dbReference type="ChEBI" id="CHEBI:57287"/>
        <dbReference type="ChEBI" id="CHEBI:58342"/>
        <dbReference type="ChEBI" id="CHEBI:64615"/>
        <dbReference type="EC" id="2.3.1.20"/>
    </reaction>
</comment>
<evidence type="ECO:0000313" key="14">
    <source>
        <dbReference type="Proteomes" id="UP000626148"/>
    </source>
</evidence>
<evidence type="ECO:0000256" key="4">
    <source>
        <dbReference type="ARBA" id="ARBA00013244"/>
    </source>
</evidence>
<reference evidence="13" key="2">
    <citation type="submission" date="2020-09" db="EMBL/GenBank/DDBJ databases">
        <authorList>
            <person name="Sun Q."/>
            <person name="Kim S."/>
        </authorList>
    </citation>
    <scope>NUCLEOTIDE SEQUENCE</scope>
    <source>
        <strain evidence="13">KCTC 22169</strain>
    </source>
</reference>
<dbReference type="PANTHER" id="PTHR31650">
    <property type="entry name" value="O-ACYLTRANSFERASE (WSD1-LIKE) FAMILY PROTEIN"/>
    <property type="match status" value="1"/>
</dbReference>
<evidence type="ECO:0000259" key="11">
    <source>
        <dbReference type="Pfam" id="PF03007"/>
    </source>
</evidence>
<evidence type="ECO:0000256" key="10">
    <source>
        <dbReference type="ARBA" id="ARBA00048109"/>
    </source>
</evidence>
<comment type="pathway">
    <text evidence="2">Lipid metabolism.</text>
</comment>
<feature type="domain" description="O-acyltransferase WSD1 C-terminal" evidence="12">
    <location>
        <begin position="311"/>
        <end position="452"/>
    </location>
</feature>
<keyword evidence="7" id="KW-0319">Glycerol metabolism</keyword>
<dbReference type="GO" id="GO:0004144">
    <property type="term" value="F:diacylglycerol O-acyltransferase activity"/>
    <property type="evidence" value="ECO:0007669"/>
    <property type="project" value="UniProtKB-EC"/>
</dbReference>
<keyword evidence="6" id="KW-0808">Transferase</keyword>
<dbReference type="SUPFAM" id="SSF52777">
    <property type="entry name" value="CoA-dependent acyltransferases"/>
    <property type="match status" value="1"/>
</dbReference>